<keyword evidence="1" id="KW-1133">Transmembrane helix</keyword>
<feature type="compositionally biased region" description="Polar residues" evidence="2">
    <location>
        <begin position="224"/>
        <end position="233"/>
    </location>
</feature>
<feature type="transmembrane region" description="Helical" evidence="1">
    <location>
        <begin position="464"/>
        <end position="491"/>
    </location>
</feature>
<keyword evidence="1" id="KW-0472">Membrane</keyword>
<organism evidence="3 4">
    <name type="scientific">Rotaria magnacalcarata</name>
    <dbReference type="NCBI Taxonomy" id="392030"/>
    <lineage>
        <taxon>Eukaryota</taxon>
        <taxon>Metazoa</taxon>
        <taxon>Spiralia</taxon>
        <taxon>Gnathifera</taxon>
        <taxon>Rotifera</taxon>
        <taxon>Eurotatoria</taxon>
        <taxon>Bdelloidea</taxon>
        <taxon>Philodinida</taxon>
        <taxon>Philodinidae</taxon>
        <taxon>Rotaria</taxon>
    </lineage>
</organism>
<comment type="subcellular location">
    <subcellularLocation>
        <location evidence="1">Membrane</location>
        <topology evidence="1">Multi-pass membrane protein</topology>
    </subcellularLocation>
</comment>
<name>A0A820EEQ2_9BILA</name>
<evidence type="ECO:0000256" key="2">
    <source>
        <dbReference type="SAM" id="MobiDB-lite"/>
    </source>
</evidence>
<reference evidence="3" key="1">
    <citation type="submission" date="2021-02" db="EMBL/GenBank/DDBJ databases">
        <authorList>
            <person name="Nowell W R."/>
        </authorList>
    </citation>
    <scope>NUCLEOTIDE SEQUENCE</scope>
</reference>
<dbReference type="GO" id="GO:0016020">
    <property type="term" value="C:membrane"/>
    <property type="evidence" value="ECO:0007669"/>
    <property type="project" value="UniProtKB-SubCell"/>
</dbReference>
<dbReference type="GO" id="GO:0007029">
    <property type="term" value="P:endoplasmic reticulum organization"/>
    <property type="evidence" value="ECO:0007669"/>
    <property type="project" value="TreeGrafter"/>
</dbReference>
<feature type="region of interest" description="Disordered" evidence="2">
    <location>
        <begin position="111"/>
        <end position="132"/>
    </location>
</feature>
<evidence type="ECO:0000313" key="4">
    <source>
        <dbReference type="Proteomes" id="UP000663842"/>
    </source>
</evidence>
<sequence length="777" mass="87258">MSFFGNSDDENNIGDVEPRKIKKCAKKSYPEDPILPLSAYGSLGSPAIHLATGHDDTSNGAVHCFQDERGHWFSYTFNNSGVNIASAVVPITGNPDVQRSLHRTTDLQSLAETHRGHPKDQENPVLATGDASLSSSSMSLCSGLTVVLDNQGPSPSSHTWPDSLKIPKDLKSSSHSASPTVSSAGTLRRISPPTIMSSHVRGGEEGRRIIERQRNREAQHRRMSTSSGPTLSRNPRDVPMMSTGQHHLHLLNLGTPGNPLQLFTNALFDRRRLSHRMHPSISITHNENFGRHFPVLDEDIDLGLVKQLKFTTPAPQTVQYYKLQLFRNNLGLLPQINTFFMYVLEQIDIHIFGGNATTSLSSAIYCVFRSGLSVMFLLGFAYGGLSENAGSQHILYSIFCALIVAFGYHLSRSAANPSVLWQLIKKHMWPEELLKHNSSNEENVDEETKDPLPEKLRLTVTNRLMHDAIVCTLIAIIVCGIHSSTVFTVLLQGKFPDLLISVWIISCLIGLLNHYIIPQLRTQQPWMCIARPACMSHEYPQFEVYDAAQVMWFEKIYLWLCIIEKNIIYPVLFLCALTKDASVILAKHPTAGTLMIVICGLKCLRSVYSQPQFQYLIVAFTILFFNWDLKGLSESFLVDYFFMSIVFSKMYEFLLKLKFIVTYIAPWQITWGSAFHAFAQPFSVPHSAMLFIQAAISSVLSTPLNPILGSAIFVTSYVRPVKFWERDYNTKRMDQSNTRLSSLLEQNPGADDNNLNSIFYEHLTRSLQHSLCGDLIM</sequence>
<dbReference type="InterPro" id="IPR039797">
    <property type="entry name" value="Pecanex"/>
</dbReference>
<dbReference type="PANTHER" id="PTHR12372">
    <property type="entry name" value="PECANEX"/>
    <property type="match status" value="1"/>
</dbReference>
<feature type="compositionally biased region" description="Basic and acidic residues" evidence="2">
    <location>
        <begin position="112"/>
        <end position="122"/>
    </location>
</feature>
<dbReference type="EMBL" id="CAJOBF010007953">
    <property type="protein sequence ID" value="CAF4245156.1"/>
    <property type="molecule type" value="Genomic_DNA"/>
</dbReference>
<feature type="transmembrane region" description="Helical" evidence="1">
    <location>
        <begin position="689"/>
        <end position="718"/>
    </location>
</feature>
<keyword evidence="1" id="KW-0812">Transmembrane</keyword>
<feature type="transmembrane region" description="Helical" evidence="1">
    <location>
        <begin position="498"/>
        <end position="517"/>
    </location>
</feature>
<feature type="compositionally biased region" description="Basic and acidic residues" evidence="2">
    <location>
        <begin position="201"/>
        <end position="220"/>
    </location>
</feature>
<comment type="caution">
    <text evidence="3">The sequence shown here is derived from an EMBL/GenBank/DDBJ whole genome shotgun (WGS) entry which is preliminary data.</text>
</comment>
<feature type="region of interest" description="Disordered" evidence="2">
    <location>
        <begin position="151"/>
        <end position="235"/>
    </location>
</feature>
<feature type="non-terminal residue" evidence="3">
    <location>
        <position position="1"/>
    </location>
</feature>
<dbReference type="PANTHER" id="PTHR12372:SF7">
    <property type="entry name" value="PROTEIN PECANEX"/>
    <property type="match status" value="1"/>
</dbReference>
<dbReference type="AlphaFoldDB" id="A0A820EEQ2"/>
<dbReference type="GO" id="GO:0005783">
    <property type="term" value="C:endoplasmic reticulum"/>
    <property type="evidence" value="ECO:0007669"/>
    <property type="project" value="TreeGrafter"/>
</dbReference>
<dbReference type="Proteomes" id="UP000663842">
    <property type="component" value="Unassembled WGS sequence"/>
</dbReference>
<feature type="transmembrane region" description="Helical" evidence="1">
    <location>
        <begin position="394"/>
        <end position="411"/>
    </location>
</feature>
<comment type="similarity">
    <text evidence="1">Belongs to the pecanex family.</text>
</comment>
<feature type="transmembrane region" description="Helical" evidence="1">
    <location>
        <begin position="362"/>
        <end position="382"/>
    </location>
</feature>
<accession>A0A820EEQ2</accession>
<feature type="compositionally biased region" description="Polar residues" evidence="2">
    <location>
        <begin position="151"/>
        <end position="160"/>
    </location>
</feature>
<feature type="transmembrane region" description="Helical" evidence="1">
    <location>
        <begin position="650"/>
        <end position="669"/>
    </location>
</feature>
<comment type="caution">
    <text evidence="1">Lacks conserved residue(s) required for the propagation of feature annotation.</text>
</comment>
<protein>
    <recommendedName>
        <fullName evidence="1">Pecanex-like protein</fullName>
    </recommendedName>
</protein>
<evidence type="ECO:0000256" key="1">
    <source>
        <dbReference type="RuleBase" id="RU367089"/>
    </source>
</evidence>
<gene>
    <name evidence="3" type="ORF">UXM345_LOCUS30410</name>
</gene>
<evidence type="ECO:0000313" key="3">
    <source>
        <dbReference type="EMBL" id="CAF4245156.1"/>
    </source>
</evidence>
<feature type="compositionally biased region" description="Low complexity" evidence="2">
    <location>
        <begin position="173"/>
        <end position="183"/>
    </location>
</feature>
<feature type="transmembrane region" description="Helical" evidence="1">
    <location>
        <begin position="556"/>
        <end position="577"/>
    </location>
</feature>
<proteinExistence type="inferred from homology"/>